<dbReference type="OrthoDB" id="548867at2759"/>
<dbReference type="Pfam" id="PF03969">
    <property type="entry name" value="AFG1_ATPase"/>
    <property type="match status" value="1"/>
</dbReference>
<dbReference type="AlphaFoldDB" id="G8YJY0"/>
<dbReference type="Proteomes" id="UP000005222">
    <property type="component" value="Chromosome G"/>
</dbReference>
<dbReference type="Gene3D" id="3.40.50.300">
    <property type="entry name" value="P-loop containing nucleotide triphosphate hydrolases"/>
    <property type="match status" value="1"/>
</dbReference>
<sequence>MMRNVVYFNIGLRTQVLSSFRGFRRNVSTKIPGGTGPHGVDGRGPLSLGVQNQQHNEIAITDPYIIYQSYIQQGILERDANQLRVMKEFQKLYYRVINYSPPEELSIKISLIIRQLELKEAERYAKEQAGSGMFFRFGHLQNLFRKEPEAEKKQIVRFMTDEEELINFPSPQGLLVNGEVGCGKSMLMDIFAGSLPHKSKMRWHYNNFILWVYNEMHSIQKERLYTSYLANGKGRQRMTMENEFVLFEIAQKMINKSTILMLDEFMLPDIASANIIKILFTYYFKLGGVLVATSNKLPEELYSNNFRRTNFKEFVKILNFRCQSIDMKSEKDYRTSFANNSETSPYIVVKSQNRDHERDWLRLIKTKALGFSPESELAKDKYTINDLGGKPSTITVYNRNTHIPLTFNDDTTCYLDFSHICQGRHSSSDYITLASKYKTVILDNVPVMTIKMKNEARRFITLLDAIYESRCQFFMRSDVDVDYIFFPDTVYDKLPDNVKTFIKENVNFERLEVQDEEMFAKTAIDLSTPYRPNVSSYDSGYASSFSEQTSSTPKEGSAPDQGKSVDFTDLKAFTGEDEKFAYKRAVSRIREMVGSEIWRKHMSWVPLDETMRPWESLNSSNAESSRRSFQLVFSPKNGDSESWKRANEDMDKFIEANENPSKIAENHLKHELPKDYSERNNIPFGLFNSRIAPVFHSIQHFWALGSWSPLNGRKLKDNIAKSWIRSSSKDDNK</sequence>
<dbReference type="GO" id="GO:0005739">
    <property type="term" value="C:mitochondrion"/>
    <property type="evidence" value="ECO:0007669"/>
    <property type="project" value="TreeGrafter"/>
</dbReference>
<feature type="region of interest" description="Disordered" evidence="4">
    <location>
        <begin position="541"/>
        <end position="565"/>
    </location>
</feature>
<dbReference type="HOGENOM" id="CLU_008681_7_0_1"/>
<dbReference type="InParanoid" id="G8YJY0"/>
<evidence type="ECO:0000256" key="2">
    <source>
        <dbReference type="ARBA" id="ARBA00022741"/>
    </source>
</evidence>
<dbReference type="EMBL" id="FO082053">
    <property type="protein sequence ID" value="CCE79860.1"/>
    <property type="molecule type" value="Genomic_DNA"/>
</dbReference>
<comment type="similarity">
    <text evidence="1">Belongs to the AFG1 ATPase family.</text>
</comment>
<dbReference type="NCBIfam" id="NF040713">
    <property type="entry name" value="ZapE"/>
    <property type="match status" value="1"/>
</dbReference>
<dbReference type="eggNOG" id="KOG2383">
    <property type="taxonomic scope" value="Eukaryota"/>
</dbReference>
<evidence type="ECO:0000313" key="5">
    <source>
        <dbReference type="EMBL" id="CCE79860.1"/>
    </source>
</evidence>
<name>G8YJY0_PICSO</name>
<protein>
    <submittedName>
        <fullName evidence="5">Piso0_002952 protein</fullName>
    </submittedName>
</protein>
<keyword evidence="7" id="KW-1185">Reference proteome</keyword>
<dbReference type="GO" id="GO:0005524">
    <property type="term" value="F:ATP binding"/>
    <property type="evidence" value="ECO:0007669"/>
    <property type="project" value="UniProtKB-KW"/>
</dbReference>
<evidence type="ECO:0000256" key="1">
    <source>
        <dbReference type="ARBA" id="ARBA00010322"/>
    </source>
</evidence>
<proteinExistence type="inferred from homology"/>
<organism evidence="5 7">
    <name type="scientific">Pichia sorbitophila (strain ATCC MYA-4447 / BCRC 22081 / CBS 7064 / NBRC 10061 / NRRL Y-12695)</name>
    <name type="common">Hybrid yeast</name>
    <dbReference type="NCBI Taxonomy" id="559304"/>
    <lineage>
        <taxon>Eukaryota</taxon>
        <taxon>Fungi</taxon>
        <taxon>Dikarya</taxon>
        <taxon>Ascomycota</taxon>
        <taxon>Saccharomycotina</taxon>
        <taxon>Pichiomycetes</taxon>
        <taxon>Debaryomycetaceae</taxon>
        <taxon>Millerozyma</taxon>
    </lineage>
</organism>
<dbReference type="STRING" id="559304.G8YJY0"/>
<dbReference type="FunFam" id="3.40.50.300:FF:002222">
    <property type="entry name" value="AFG1-family ATPase, variant"/>
    <property type="match status" value="1"/>
</dbReference>
<evidence type="ECO:0000313" key="6">
    <source>
        <dbReference type="EMBL" id="CCE80625.1"/>
    </source>
</evidence>
<dbReference type="Proteomes" id="UP000005222">
    <property type="component" value="Chromosome H"/>
</dbReference>
<reference evidence="5" key="1">
    <citation type="submission" date="2011-10" db="EMBL/GenBank/DDBJ databases">
        <authorList>
            <person name="Genoscope - CEA"/>
        </authorList>
    </citation>
    <scope>NUCLEOTIDE SEQUENCE</scope>
</reference>
<accession>G8YJY0</accession>
<dbReference type="SUPFAM" id="SSF52540">
    <property type="entry name" value="P-loop containing nucleoside triphosphate hydrolases"/>
    <property type="match status" value="1"/>
</dbReference>
<reference evidence="7" key="2">
    <citation type="journal article" date="2012" name="G3 (Bethesda)">
        <title>Pichia sorbitophila, an interspecies yeast hybrid reveals early steps of genome resolution following polyploidization.</title>
        <authorList>
            <person name="Leh Louis V."/>
            <person name="Despons L."/>
            <person name="Friedrich A."/>
            <person name="Martin T."/>
            <person name="Durrens P."/>
            <person name="Casaregola S."/>
            <person name="Neuveglise C."/>
            <person name="Fairhead C."/>
            <person name="Marck C."/>
            <person name="Cruz J.A."/>
            <person name="Straub M.L."/>
            <person name="Kugler V."/>
            <person name="Sacerdot C."/>
            <person name="Uzunov Z."/>
            <person name="Thierry A."/>
            <person name="Weiss S."/>
            <person name="Bleykasten C."/>
            <person name="De Montigny J."/>
            <person name="Jacques N."/>
            <person name="Jung P."/>
            <person name="Lemaire M."/>
            <person name="Mallet S."/>
            <person name="Morel G."/>
            <person name="Richard G.F."/>
            <person name="Sarkar A."/>
            <person name="Savel G."/>
            <person name="Schacherer J."/>
            <person name="Seret M.L."/>
            <person name="Talla E."/>
            <person name="Samson G."/>
            <person name="Jubin C."/>
            <person name="Poulain J."/>
            <person name="Vacherie B."/>
            <person name="Barbe V."/>
            <person name="Pelletier E."/>
            <person name="Sherman D.J."/>
            <person name="Westhof E."/>
            <person name="Weissenbach J."/>
            <person name="Baret P.V."/>
            <person name="Wincker P."/>
            <person name="Gaillardin C."/>
            <person name="Dujon B."/>
            <person name="Souciet J.L."/>
        </authorList>
    </citation>
    <scope>NUCLEOTIDE SEQUENCE [LARGE SCALE GENOMIC DNA]</scope>
    <source>
        <strain evidence="7">ATCC MYA-4447 / BCRC 22081 / CBS 7064 / NBRC 10061 / NRRL Y-12695</strain>
    </source>
</reference>
<keyword evidence="2" id="KW-0547">Nucleotide-binding</keyword>
<dbReference type="InterPro" id="IPR005654">
    <property type="entry name" value="ATPase_AFG1-like"/>
</dbReference>
<dbReference type="GO" id="GO:0016887">
    <property type="term" value="F:ATP hydrolysis activity"/>
    <property type="evidence" value="ECO:0007669"/>
    <property type="project" value="InterPro"/>
</dbReference>
<dbReference type="PANTHER" id="PTHR12169:SF2">
    <property type="entry name" value="AFG1P"/>
    <property type="match status" value="1"/>
</dbReference>
<dbReference type="InterPro" id="IPR027417">
    <property type="entry name" value="P-loop_NTPase"/>
</dbReference>
<dbReference type="OMA" id="ERANAWG"/>
<evidence type="ECO:0000256" key="3">
    <source>
        <dbReference type="ARBA" id="ARBA00022840"/>
    </source>
</evidence>
<evidence type="ECO:0000313" key="7">
    <source>
        <dbReference type="Proteomes" id="UP000005222"/>
    </source>
</evidence>
<dbReference type="EMBL" id="FO082052">
    <property type="protein sequence ID" value="CCE80625.1"/>
    <property type="molecule type" value="Genomic_DNA"/>
</dbReference>
<keyword evidence="3" id="KW-0067">ATP-binding</keyword>
<dbReference type="PANTHER" id="PTHR12169">
    <property type="entry name" value="ATPASE N2B"/>
    <property type="match status" value="1"/>
</dbReference>
<gene>
    <name evidence="5" type="primary">Piso0_002952</name>
    <name evidence="5" type="ORF">GNLVRS01_PISO0G01634g</name>
    <name evidence="6" type="ORF">GNLVRS01_PISO0H01635g</name>
</gene>
<evidence type="ECO:0000256" key="4">
    <source>
        <dbReference type="SAM" id="MobiDB-lite"/>
    </source>
</evidence>